<dbReference type="AlphaFoldDB" id="A0A7S8FHM7"/>
<organism evidence="1 2">
    <name type="scientific">Candidatus Nitrospira kreftii</name>
    <dbReference type="NCBI Taxonomy" id="2652173"/>
    <lineage>
        <taxon>Bacteria</taxon>
        <taxon>Pseudomonadati</taxon>
        <taxon>Nitrospirota</taxon>
        <taxon>Nitrospiria</taxon>
        <taxon>Nitrospirales</taxon>
        <taxon>Nitrospiraceae</taxon>
        <taxon>Nitrospira</taxon>
    </lineage>
</organism>
<dbReference type="Proteomes" id="UP000593737">
    <property type="component" value="Chromosome"/>
</dbReference>
<evidence type="ECO:0000313" key="2">
    <source>
        <dbReference type="Proteomes" id="UP000593737"/>
    </source>
</evidence>
<gene>
    <name evidence="1" type="ORF">Nkreftii_003802</name>
</gene>
<accession>A0A7S8FHM7</accession>
<evidence type="ECO:0000313" key="1">
    <source>
        <dbReference type="EMBL" id="QPD06028.1"/>
    </source>
</evidence>
<protein>
    <submittedName>
        <fullName evidence="1">Uncharacterized protein</fullName>
    </submittedName>
</protein>
<proteinExistence type="predicted"/>
<reference evidence="1 2" key="1">
    <citation type="journal article" date="2020" name="ISME J.">
        <title>Enrichment and physiological characterization of a novel comammox Nitrospira indicates ammonium inhibition of complete nitrification.</title>
        <authorList>
            <person name="Sakoula D."/>
            <person name="Koch H."/>
            <person name="Frank J."/>
            <person name="Jetten M.S.M."/>
            <person name="van Kessel M.A.H.J."/>
            <person name="Lucker S."/>
        </authorList>
    </citation>
    <scope>NUCLEOTIDE SEQUENCE [LARGE SCALE GENOMIC DNA]</scope>
    <source>
        <strain evidence="1">Comreactor17</strain>
    </source>
</reference>
<dbReference type="EMBL" id="CP047423">
    <property type="protein sequence ID" value="QPD06028.1"/>
    <property type="molecule type" value="Genomic_DNA"/>
</dbReference>
<sequence>MLANQERADRGREILEIYARKFGDPYDPSANLTDVLTDLMHTAVIRPELGLEFTSSLRMANSHFQAETEEQFNA</sequence>
<dbReference type="KEGG" id="nkf:Nkreftii_003802"/>
<name>A0A7S8FHM7_9BACT</name>